<reference evidence="1 2" key="1">
    <citation type="journal article" date="2015" name="Genome Announc.">
        <title>Complete Genome Sequence of Spiroplasma cantharicola CC-1T (DSM 21588), a Bacterium Isolated from Soldier Beetle (Cantharis carolinus).</title>
        <authorList>
            <person name="Lo W.S."/>
            <person name="Liu P.Y."/>
            <person name="Kuo C.H."/>
        </authorList>
    </citation>
    <scope>NUCLEOTIDE SEQUENCE [LARGE SCALE GENOMIC DNA]</scope>
    <source>
        <strain evidence="1 2">CC-1</strain>
    </source>
</reference>
<name>A0A0M4JS95_9MOLU</name>
<dbReference type="PATRIC" id="fig|362837.3.peg.490"/>
<accession>A0A0M4JS95</accession>
<organism evidence="1 2">
    <name type="scientific">Spiroplasma cantharicola</name>
    <dbReference type="NCBI Taxonomy" id="362837"/>
    <lineage>
        <taxon>Bacteria</taxon>
        <taxon>Bacillati</taxon>
        <taxon>Mycoplasmatota</taxon>
        <taxon>Mollicutes</taxon>
        <taxon>Entomoplasmatales</taxon>
        <taxon>Spiroplasmataceae</taxon>
        <taxon>Spiroplasma</taxon>
    </lineage>
</organism>
<evidence type="ECO:0000313" key="2">
    <source>
        <dbReference type="Proteomes" id="UP000063919"/>
    </source>
</evidence>
<proteinExistence type="predicted"/>
<sequence length="329" mass="38278">MVNVENKLSFTQKAKIIVQKIEEYNKINKEIKRYGDIFNTFSFYYELKEPELFFELKSTDYDENDFSVTSLATEQWIEINVENDKEVNWLIKTINKFIEKSKSDMQKAREISKPHVGILVYDEFTDSYYLNPTTGPILLKSKEILKEISSTRIDIFNIFINLRSVAVEEDRAVEIFGLNLEEVIEKIQQALESINGLAKKIMKIEGIPRYISSIEIVDKVMYYNGYATIDFGLAAEDKNKVNEVSLEANINEIEQLEKIYVQIRKDEEVSKIMASLGRSLVSKNNPKLYIQNSITGLWELSYEGRKTIKNLNIIDFINTDISEMEFDIN</sequence>
<protein>
    <submittedName>
        <fullName evidence="1">Uncharacterized protein</fullName>
    </submittedName>
</protein>
<keyword evidence="2" id="KW-1185">Reference proteome</keyword>
<dbReference type="EMBL" id="CP012622">
    <property type="protein sequence ID" value="ALD66385.1"/>
    <property type="molecule type" value="Genomic_DNA"/>
</dbReference>
<evidence type="ECO:0000313" key="1">
    <source>
        <dbReference type="EMBL" id="ALD66385.1"/>
    </source>
</evidence>
<dbReference type="AlphaFoldDB" id="A0A0M4JS95"/>
<gene>
    <name evidence="1" type="ORF">SCANT_v1c04790</name>
</gene>
<dbReference type="STRING" id="362837.SCANT_v1c04790"/>
<dbReference type="Proteomes" id="UP000063919">
    <property type="component" value="Chromosome"/>
</dbReference>
<dbReference type="KEGG" id="scj:SCANT_v1c04790"/>